<feature type="signal peptide" evidence="1">
    <location>
        <begin position="1"/>
        <end position="22"/>
    </location>
</feature>
<evidence type="ECO:0000313" key="3">
    <source>
        <dbReference type="Proteomes" id="UP001304671"/>
    </source>
</evidence>
<dbReference type="Gene3D" id="2.40.128.720">
    <property type="match status" value="1"/>
</dbReference>
<organism evidence="2 3">
    <name type="scientific">Arcicella aquatica</name>
    <dbReference type="NCBI Taxonomy" id="217141"/>
    <lineage>
        <taxon>Bacteria</taxon>
        <taxon>Pseudomonadati</taxon>
        <taxon>Bacteroidota</taxon>
        <taxon>Cytophagia</taxon>
        <taxon>Cytophagales</taxon>
        <taxon>Flectobacillaceae</taxon>
        <taxon>Arcicella</taxon>
    </lineage>
</organism>
<keyword evidence="3" id="KW-1185">Reference proteome</keyword>
<evidence type="ECO:0000313" key="2">
    <source>
        <dbReference type="EMBL" id="MEA5259239.1"/>
    </source>
</evidence>
<protein>
    <recommendedName>
        <fullName evidence="4">DUF4595 domain-containing protein</fullName>
    </recommendedName>
</protein>
<proteinExistence type="predicted"/>
<comment type="caution">
    <text evidence="2">The sequence shown here is derived from an EMBL/GenBank/DDBJ whole genome shotgun (WGS) entry which is preliminary data.</text>
</comment>
<accession>A0ABU5QR75</accession>
<evidence type="ECO:0000256" key="1">
    <source>
        <dbReference type="SAM" id="SignalP"/>
    </source>
</evidence>
<feature type="chain" id="PRO_5046630074" description="DUF4595 domain-containing protein" evidence="1">
    <location>
        <begin position="23"/>
        <end position="378"/>
    </location>
</feature>
<gene>
    <name evidence="2" type="ORF">VB264_15690</name>
</gene>
<dbReference type="EMBL" id="JAYFUL010000027">
    <property type="protein sequence ID" value="MEA5259239.1"/>
    <property type="molecule type" value="Genomic_DNA"/>
</dbReference>
<keyword evidence="1" id="KW-0732">Signal</keyword>
<sequence length="378" mass="42408">MKKYSFLSVAMLASALIFSSCKQDELEIVSRPDDSTKPTVPNSTTPSDSLFSVNINARMEVGSVIYDTTAANIIITSWDKNNVAHEKEVEIGAGKSKVYLAKAHQKFRFKFLKWSVSNELTFTKEQLKEGDVISFGGKTTQKQLNSEEATIEVGGVVKPYSKTNYSYYASGLLKQIDYYLADASTSVLVMTYKTVYTYDDKGLLTKVEYFEADNKAFGSSILTYNANGKVATINEKKYDQTVIANFKYNLSNGVENITAEYAFDNGAKMSYAIKYKNGNIVEDIANGSTGGSESGKYEYDSNINPYAQMNLYSLFLTNLSKNNNIKLDKAFSGSIPSNIPYKFEYKYDANGYPTEFEKSFKTYTSNNHLFKIKTVYKY</sequence>
<name>A0ABU5QR75_9BACT</name>
<dbReference type="PROSITE" id="PS51257">
    <property type="entry name" value="PROKAR_LIPOPROTEIN"/>
    <property type="match status" value="1"/>
</dbReference>
<dbReference type="Proteomes" id="UP001304671">
    <property type="component" value="Unassembled WGS sequence"/>
</dbReference>
<evidence type="ECO:0008006" key="4">
    <source>
        <dbReference type="Google" id="ProtNLM"/>
    </source>
</evidence>
<reference evidence="2 3" key="1">
    <citation type="submission" date="2023-12" db="EMBL/GenBank/DDBJ databases">
        <title>Novel species of the genus Arcicella isolated from rivers.</title>
        <authorList>
            <person name="Lu H."/>
        </authorList>
    </citation>
    <scope>NUCLEOTIDE SEQUENCE [LARGE SCALE GENOMIC DNA]</scope>
    <source>
        <strain evidence="2 3">LMG 21963</strain>
    </source>
</reference>
<dbReference type="RefSeq" id="WP_323250746.1">
    <property type="nucleotide sequence ID" value="NZ_JAYFUL010000027.1"/>
</dbReference>